<name>A0A444B131_9MICO</name>
<dbReference type="Gene3D" id="3.90.470.20">
    <property type="entry name" value="4'-phosphopantetheinyl transferase domain"/>
    <property type="match status" value="2"/>
</dbReference>
<proteinExistence type="predicted"/>
<comment type="caution">
    <text evidence="4">The sequence shown here is derived from an EMBL/GenBank/DDBJ whole genome shotgun (WGS) entry which is preliminary data.</text>
</comment>
<dbReference type="SUPFAM" id="SSF56214">
    <property type="entry name" value="4'-phosphopantetheinyl transferase"/>
    <property type="match status" value="1"/>
</dbReference>
<evidence type="ECO:0000256" key="1">
    <source>
        <dbReference type="ARBA" id="ARBA00022679"/>
    </source>
</evidence>
<evidence type="ECO:0000313" key="5">
    <source>
        <dbReference type="Proteomes" id="UP000288711"/>
    </source>
</evidence>
<dbReference type="EMBL" id="PIPF01000012">
    <property type="protein sequence ID" value="RWU82045.1"/>
    <property type="molecule type" value="Genomic_DNA"/>
</dbReference>
<keyword evidence="5" id="KW-1185">Reference proteome</keyword>
<reference evidence="4 5" key="1">
    <citation type="journal article" date="2009" name="Int. J. Syst. Evol. Microbiol.">
        <title>Janibacter hoylei sp. nov., Bacillus isronensis sp. nov. and Bacillus aryabhattai sp. nov., isolated from cryotubes used for collecting air from the upper atmosphere.</title>
        <authorList>
            <person name="Shivaji S."/>
            <person name="Chaturvedi P."/>
            <person name="Begum Z."/>
            <person name="Pindi P.K."/>
            <person name="Manorama R."/>
            <person name="Padmanaban D.A."/>
            <person name="Shouche Y.S."/>
            <person name="Pawar S."/>
            <person name="Vaishampayan P."/>
            <person name="Dutt C.B."/>
            <person name="Datta G.N."/>
            <person name="Manchanda R.K."/>
            <person name="Rao U.R."/>
            <person name="Bhargava P.M."/>
            <person name="Narlikar J.V."/>
        </authorList>
    </citation>
    <scope>NUCLEOTIDE SEQUENCE [LARGE SCALE GENOMIC DNA]</scope>
    <source>
        <strain evidence="4 5">PVAS-1</strain>
    </source>
</reference>
<sequence length="191" mass="20651">MDIAWHDGSLRSSPRERLEGTEPASPPCSLRSSPRERLEGTDAELRAHLHRWSEGVPATTGRHCPACGSDAHGRPWARLADGRTPHVSLSRCGEHLVTVVAEHPVGIDVESVAAVDARWDPTLVLHADERADSPRERALAWCRKEAVLKALGTGLRTPMSRIRVADWAHVDVTAPQGCVASVVVIPGPSGR</sequence>
<gene>
    <name evidence="4" type="ORF">CWN80_12380</name>
</gene>
<organism evidence="4 5">
    <name type="scientific">Janibacter hoylei PVAS-1</name>
    <dbReference type="NCBI Taxonomy" id="1210046"/>
    <lineage>
        <taxon>Bacteria</taxon>
        <taxon>Bacillati</taxon>
        <taxon>Actinomycetota</taxon>
        <taxon>Actinomycetes</taxon>
        <taxon>Micrococcales</taxon>
        <taxon>Intrasporangiaceae</taxon>
        <taxon>Janibacter</taxon>
    </lineage>
</organism>
<evidence type="ECO:0000259" key="3">
    <source>
        <dbReference type="Pfam" id="PF01648"/>
    </source>
</evidence>
<feature type="region of interest" description="Disordered" evidence="2">
    <location>
        <begin position="1"/>
        <end position="37"/>
    </location>
</feature>
<accession>A0A444B131</accession>
<feature type="compositionally biased region" description="Basic and acidic residues" evidence="2">
    <location>
        <begin position="1"/>
        <end position="20"/>
    </location>
</feature>
<dbReference type="RefSeq" id="WP_128277377.1">
    <property type="nucleotide sequence ID" value="NZ_PIPF01000012.1"/>
</dbReference>
<evidence type="ECO:0000313" key="4">
    <source>
        <dbReference type="EMBL" id="RWU82045.1"/>
    </source>
</evidence>
<evidence type="ECO:0000256" key="2">
    <source>
        <dbReference type="SAM" id="MobiDB-lite"/>
    </source>
</evidence>
<dbReference type="Pfam" id="PF01648">
    <property type="entry name" value="ACPS"/>
    <property type="match status" value="1"/>
</dbReference>
<dbReference type="InterPro" id="IPR008278">
    <property type="entry name" value="4-PPantetheinyl_Trfase_dom"/>
</dbReference>
<feature type="domain" description="4'-phosphopantetheinyl transferase" evidence="3">
    <location>
        <begin position="104"/>
        <end position="169"/>
    </location>
</feature>
<dbReference type="GO" id="GO:0000287">
    <property type="term" value="F:magnesium ion binding"/>
    <property type="evidence" value="ECO:0007669"/>
    <property type="project" value="InterPro"/>
</dbReference>
<protein>
    <recommendedName>
        <fullName evidence="3">4'-phosphopantetheinyl transferase domain-containing protein</fullName>
    </recommendedName>
</protein>
<dbReference type="AlphaFoldDB" id="A0A444B131"/>
<dbReference type="InterPro" id="IPR037143">
    <property type="entry name" value="4-PPantetheinyl_Trfase_dom_sf"/>
</dbReference>
<keyword evidence="1" id="KW-0808">Transferase</keyword>
<dbReference type="Proteomes" id="UP000288711">
    <property type="component" value="Unassembled WGS sequence"/>
</dbReference>
<dbReference type="GO" id="GO:0008897">
    <property type="term" value="F:holo-[acyl-carrier-protein] synthase activity"/>
    <property type="evidence" value="ECO:0007669"/>
    <property type="project" value="InterPro"/>
</dbReference>